<protein>
    <recommendedName>
        <fullName evidence="3">17 kDa surface antigen</fullName>
    </recommendedName>
</protein>
<comment type="similarity">
    <text evidence="2">Belongs to the rickettsiale 17 kDa surface antigen family.</text>
</comment>
<evidence type="ECO:0000256" key="1">
    <source>
        <dbReference type="ARBA" id="ARBA00004459"/>
    </source>
</evidence>
<dbReference type="EMBL" id="SPDV01000001">
    <property type="protein sequence ID" value="TFI60316.1"/>
    <property type="molecule type" value="Genomic_DNA"/>
</dbReference>
<feature type="chain" id="PRO_5021495953" description="17 kDa surface antigen" evidence="5">
    <location>
        <begin position="23"/>
        <end position="101"/>
    </location>
</feature>
<gene>
    <name evidence="7" type="ORF">E2493_00990</name>
</gene>
<evidence type="ECO:0000256" key="4">
    <source>
        <dbReference type="ARBA" id="ARBA00023288"/>
    </source>
</evidence>
<evidence type="ECO:0000313" key="7">
    <source>
        <dbReference type="EMBL" id="TFI60316.1"/>
    </source>
</evidence>
<feature type="signal peptide" evidence="5">
    <location>
        <begin position="1"/>
        <end position="22"/>
    </location>
</feature>
<keyword evidence="4" id="KW-0449">Lipoprotein</keyword>
<dbReference type="OrthoDB" id="7450859at2"/>
<dbReference type="AlphaFoldDB" id="A0A4Y8ZZN3"/>
<dbReference type="Pfam" id="PF05433">
    <property type="entry name" value="Rick_17kDa_Anti"/>
    <property type="match status" value="1"/>
</dbReference>
<sequence>MRKIVLALSAATLTVPALPADAAFARSTGVYHGQTWRGADGRTYCRKPNGTTGLVVGGAAGALVGREIDKRGSRATGTILGAAVGALVGRHVQRNVISRCR</sequence>
<dbReference type="GO" id="GO:0009279">
    <property type="term" value="C:cell outer membrane"/>
    <property type="evidence" value="ECO:0007669"/>
    <property type="project" value="UniProtKB-SubCell"/>
</dbReference>
<reference evidence="7 8" key="1">
    <citation type="submission" date="2019-03" db="EMBL/GenBank/DDBJ databases">
        <title>Genome sequence of Sphingomonas sp. 17J27-24.</title>
        <authorList>
            <person name="Kim M."/>
            <person name="Maeng S."/>
            <person name="Sathiyaraj S."/>
        </authorList>
    </citation>
    <scope>NUCLEOTIDE SEQUENCE [LARGE SCALE GENOMIC DNA]</scope>
    <source>
        <strain evidence="7 8">17J27-24</strain>
    </source>
</reference>
<feature type="domain" description="Glycine zipper 2TM" evidence="6">
    <location>
        <begin position="53"/>
        <end position="92"/>
    </location>
</feature>
<evidence type="ECO:0000259" key="6">
    <source>
        <dbReference type="Pfam" id="PF05433"/>
    </source>
</evidence>
<keyword evidence="5" id="KW-0732">Signal</keyword>
<accession>A0A4Y8ZZN3</accession>
<evidence type="ECO:0000256" key="3">
    <source>
        <dbReference type="ARBA" id="ARBA00015281"/>
    </source>
</evidence>
<organism evidence="7 8">
    <name type="scientific">Sphingomonas parva</name>
    <dbReference type="NCBI Taxonomy" id="2555898"/>
    <lineage>
        <taxon>Bacteria</taxon>
        <taxon>Pseudomonadati</taxon>
        <taxon>Pseudomonadota</taxon>
        <taxon>Alphaproteobacteria</taxon>
        <taxon>Sphingomonadales</taxon>
        <taxon>Sphingomonadaceae</taxon>
        <taxon>Sphingomonas</taxon>
    </lineage>
</organism>
<evidence type="ECO:0000256" key="5">
    <source>
        <dbReference type="SAM" id="SignalP"/>
    </source>
</evidence>
<dbReference type="RefSeq" id="WP_135082795.1">
    <property type="nucleotide sequence ID" value="NZ_SPDV01000001.1"/>
</dbReference>
<evidence type="ECO:0000313" key="8">
    <source>
        <dbReference type="Proteomes" id="UP000298213"/>
    </source>
</evidence>
<comment type="subcellular location">
    <subcellularLocation>
        <location evidence="1">Cell outer membrane</location>
        <topology evidence="1">Lipid-anchor</topology>
    </subcellularLocation>
</comment>
<dbReference type="Proteomes" id="UP000298213">
    <property type="component" value="Unassembled WGS sequence"/>
</dbReference>
<dbReference type="InterPro" id="IPR008816">
    <property type="entry name" value="Gly_zipper_2TM_dom"/>
</dbReference>
<name>A0A4Y8ZZN3_9SPHN</name>
<keyword evidence="8" id="KW-1185">Reference proteome</keyword>
<evidence type="ECO:0000256" key="2">
    <source>
        <dbReference type="ARBA" id="ARBA00008681"/>
    </source>
</evidence>
<comment type="caution">
    <text evidence="7">The sequence shown here is derived from an EMBL/GenBank/DDBJ whole genome shotgun (WGS) entry which is preliminary data.</text>
</comment>
<proteinExistence type="inferred from homology"/>